<dbReference type="Pfam" id="PF04142">
    <property type="entry name" value="Nuc_sug_transp"/>
    <property type="match status" value="1"/>
</dbReference>
<sequence>MSYPMRGAPSSYRRSLGRWVTNSTVMGLVCYVVGVVVATSLTAYYDGLDGLKRAWSPQKILHCLPAAFLFALATTLGNLGFAMGISPALYLVLGKFYTPVAAFCARYIMGKYYMPLEWFALIILTLSSAAFGYLQVYNISSKGPSGAPLGAMAMVLGSAAVSALASLVTEKILKGEREAFHVQKVRLDFGSILSSLVLIPIIGFIATRPQDVPWAVRPDSYETCPAQSVCWDLGAGTCNNPECDCPCTSGLFAGWDTWLIFMAVFVNTAQGWLVGKVTHAFSVIHRAIADSFSLLGIYFIGDPLLNGKSLDNSTLNLVAMIVPLSTATFTVATTEMRKAFEAQKRIGQGMGGARPRVTSVDFDSDDESVMLGSAVHNLSMSVANSNSLNSGTTP</sequence>
<name>A0ABP0S9V4_9DINO</name>
<feature type="transmembrane region" description="Helical" evidence="5">
    <location>
        <begin position="149"/>
        <end position="168"/>
    </location>
</feature>
<evidence type="ECO:0000256" key="1">
    <source>
        <dbReference type="ARBA" id="ARBA00004141"/>
    </source>
</evidence>
<dbReference type="EMBL" id="CAXAMN010027184">
    <property type="protein sequence ID" value="CAK9109226.1"/>
    <property type="molecule type" value="Genomic_DNA"/>
</dbReference>
<evidence type="ECO:0000256" key="4">
    <source>
        <dbReference type="ARBA" id="ARBA00023136"/>
    </source>
</evidence>
<comment type="subcellular location">
    <subcellularLocation>
        <location evidence="1">Membrane</location>
        <topology evidence="1">Multi-pass membrane protein</topology>
    </subcellularLocation>
</comment>
<feature type="transmembrane region" description="Helical" evidence="5">
    <location>
        <begin position="317"/>
        <end position="336"/>
    </location>
</feature>
<evidence type="ECO:0000313" key="7">
    <source>
        <dbReference type="EMBL" id="CAK9109226.1"/>
    </source>
</evidence>
<keyword evidence="4 5" id="KW-0472">Membrane</keyword>
<feature type="transmembrane region" description="Helical" evidence="5">
    <location>
        <begin position="258"/>
        <end position="275"/>
    </location>
</feature>
<feature type="transmembrane region" description="Helical" evidence="5">
    <location>
        <begin position="189"/>
        <end position="207"/>
    </location>
</feature>
<accession>A0ABP0S9V4</accession>
<evidence type="ECO:0000256" key="3">
    <source>
        <dbReference type="ARBA" id="ARBA00022989"/>
    </source>
</evidence>
<keyword evidence="3 5" id="KW-1133">Transmembrane helix</keyword>
<gene>
    <name evidence="6" type="ORF">CCMP2556_LOCUS50816</name>
    <name evidence="7" type="ORF">CCMP2556_LOCUS50850</name>
</gene>
<evidence type="ECO:0000256" key="2">
    <source>
        <dbReference type="ARBA" id="ARBA00022692"/>
    </source>
</evidence>
<feature type="transmembrane region" description="Helical" evidence="5">
    <location>
        <begin position="25"/>
        <end position="48"/>
    </location>
</feature>
<keyword evidence="2 5" id="KW-0812">Transmembrane</keyword>
<feature type="transmembrane region" description="Helical" evidence="5">
    <location>
        <begin position="116"/>
        <end position="137"/>
    </location>
</feature>
<feature type="transmembrane region" description="Helical" evidence="5">
    <location>
        <begin position="287"/>
        <end position="305"/>
    </location>
</feature>
<reference evidence="6 8" key="1">
    <citation type="submission" date="2024-02" db="EMBL/GenBank/DDBJ databases">
        <authorList>
            <person name="Chen Y."/>
            <person name="Shah S."/>
            <person name="Dougan E. K."/>
            <person name="Thang M."/>
            <person name="Chan C."/>
        </authorList>
    </citation>
    <scope>NUCLEOTIDE SEQUENCE [LARGE SCALE GENOMIC DNA]</scope>
</reference>
<keyword evidence="8" id="KW-1185">Reference proteome</keyword>
<dbReference type="InterPro" id="IPR007271">
    <property type="entry name" value="Nuc_sug_transpt"/>
</dbReference>
<evidence type="ECO:0000313" key="6">
    <source>
        <dbReference type="EMBL" id="CAK9109132.1"/>
    </source>
</evidence>
<comment type="caution">
    <text evidence="6">The sequence shown here is derived from an EMBL/GenBank/DDBJ whole genome shotgun (WGS) entry which is preliminary data.</text>
</comment>
<organism evidence="6 8">
    <name type="scientific">Durusdinium trenchii</name>
    <dbReference type="NCBI Taxonomy" id="1381693"/>
    <lineage>
        <taxon>Eukaryota</taxon>
        <taxon>Sar</taxon>
        <taxon>Alveolata</taxon>
        <taxon>Dinophyceae</taxon>
        <taxon>Suessiales</taxon>
        <taxon>Symbiodiniaceae</taxon>
        <taxon>Durusdinium</taxon>
    </lineage>
</organism>
<proteinExistence type="predicted"/>
<dbReference type="EMBL" id="CAXAMN010027173">
    <property type="protein sequence ID" value="CAK9109132.1"/>
    <property type="molecule type" value="Genomic_DNA"/>
</dbReference>
<evidence type="ECO:0000313" key="8">
    <source>
        <dbReference type="Proteomes" id="UP001642484"/>
    </source>
</evidence>
<dbReference type="PANTHER" id="PTHR10231">
    <property type="entry name" value="NUCLEOTIDE-SUGAR TRANSMEMBRANE TRANSPORTER"/>
    <property type="match status" value="1"/>
</dbReference>
<evidence type="ECO:0000256" key="5">
    <source>
        <dbReference type="SAM" id="Phobius"/>
    </source>
</evidence>
<protein>
    <submittedName>
        <fullName evidence="6">Uncharacterized protein</fullName>
    </submittedName>
</protein>
<feature type="transmembrane region" description="Helical" evidence="5">
    <location>
        <begin position="60"/>
        <end position="82"/>
    </location>
</feature>
<dbReference type="Proteomes" id="UP001642484">
    <property type="component" value="Unassembled WGS sequence"/>
</dbReference>